<dbReference type="EMBL" id="JAACYA010000001">
    <property type="protein sequence ID" value="MBK3331995.1"/>
    <property type="molecule type" value="Genomic_DNA"/>
</dbReference>
<evidence type="ECO:0000259" key="2">
    <source>
        <dbReference type="Pfam" id="PF08541"/>
    </source>
</evidence>
<sequence>MRVFIGETVKIMPEIYNLHQIVDEMFPVEKVGEKINRMIHRLASSIGIKSRPLAVDFSKLPVNQLKKDEYHPLNWGKMVVERLSEKIGKENIGFLSVSYNISYHEDFLPNLASQIVMETGLKVDGLPEEIPYYGCASGIFSIKSAVEYCKRHNKAAIVFSFDQCSKIGKLIYDPSNPYFKKTIKSYLLFSDGGVGLIVLPESLIDKYEGKLIEIQDIQLGYHPGKKIKTEHGLFILDSNIKEAVPPIVSEKVIKPVLNRNNITVSEIEEWALHQGGFTILEKFKEKEILGLTDSQIERAWKLLENYGNMSSPSCLLVLDSFIHENKEKKRKKGMIVGFGAGYYMGTVLYQWV</sequence>
<keyword evidence="4" id="KW-1185">Reference proteome</keyword>
<dbReference type="InterPro" id="IPR013747">
    <property type="entry name" value="ACP_syn_III_C"/>
</dbReference>
<organism evidence="3 4">
    <name type="scientific">Persephonella atlantica</name>
    <dbReference type="NCBI Taxonomy" id="2699429"/>
    <lineage>
        <taxon>Bacteria</taxon>
        <taxon>Pseudomonadati</taxon>
        <taxon>Aquificota</taxon>
        <taxon>Aquificia</taxon>
        <taxon>Aquificales</taxon>
        <taxon>Hydrogenothermaceae</taxon>
        <taxon>Persephonella</taxon>
    </lineage>
</organism>
<dbReference type="PANTHER" id="PTHR11877:SF46">
    <property type="entry name" value="TYPE III POLYKETIDE SYNTHASE A"/>
    <property type="match status" value="1"/>
</dbReference>
<keyword evidence="1" id="KW-0808">Transferase</keyword>
<dbReference type="InterPro" id="IPR011141">
    <property type="entry name" value="Polyketide_synthase_type-III"/>
</dbReference>
<dbReference type="InterPro" id="IPR016039">
    <property type="entry name" value="Thiolase-like"/>
</dbReference>
<dbReference type="RefSeq" id="WP_200673389.1">
    <property type="nucleotide sequence ID" value="NZ_JAACYA010000001.1"/>
</dbReference>
<evidence type="ECO:0000256" key="1">
    <source>
        <dbReference type="ARBA" id="ARBA00022679"/>
    </source>
</evidence>
<name>A0ABS1GGJ9_9AQUI</name>
<dbReference type="Proteomes" id="UP000772812">
    <property type="component" value="Unassembled WGS sequence"/>
</dbReference>
<evidence type="ECO:0000313" key="4">
    <source>
        <dbReference type="Proteomes" id="UP000772812"/>
    </source>
</evidence>
<dbReference type="PANTHER" id="PTHR11877">
    <property type="entry name" value="HYDROXYMETHYLGLUTARYL-COA SYNTHASE"/>
    <property type="match status" value="1"/>
</dbReference>
<dbReference type="SUPFAM" id="SSF53901">
    <property type="entry name" value="Thiolase-like"/>
    <property type="match status" value="2"/>
</dbReference>
<comment type="caution">
    <text evidence="3">The sequence shown here is derived from an EMBL/GenBank/DDBJ whole genome shotgun (WGS) entry which is preliminary data.</text>
</comment>
<accession>A0ABS1GGJ9</accession>
<dbReference type="Pfam" id="PF08541">
    <property type="entry name" value="ACP_syn_III_C"/>
    <property type="match status" value="1"/>
</dbReference>
<reference evidence="3 4" key="1">
    <citation type="journal article" date="2021" name="Syst. Appl. Microbiol.">
        <title>Persephonella atlantica sp. nov.: How to adapt to physico-chemical gradients in high temperature hydrothermal habitats.</title>
        <authorList>
            <person name="Francois D.X."/>
            <person name="Godfroy A."/>
            <person name="Mathien C."/>
            <person name="Aube J."/>
            <person name="Cathalot C."/>
            <person name="Lesongeur F."/>
            <person name="L'Haridon S."/>
            <person name="Philippon X."/>
            <person name="Roussel E.G."/>
        </authorList>
    </citation>
    <scope>NUCLEOTIDE SEQUENCE [LARGE SCALE GENOMIC DNA]</scope>
    <source>
        <strain evidence="3 4">MO1340</strain>
    </source>
</reference>
<protein>
    <recommendedName>
        <fullName evidence="2">Beta-ketoacyl-[acyl-carrier-protein] synthase III C-terminal domain-containing protein</fullName>
    </recommendedName>
</protein>
<proteinExistence type="predicted"/>
<evidence type="ECO:0000313" key="3">
    <source>
        <dbReference type="EMBL" id="MBK3331995.1"/>
    </source>
</evidence>
<feature type="domain" description="Beta-ketoacyl-[acyl-carrier-protein] synthase III C-terminal" evidence="2">
    <location>
        <begin position="257"/>
        <end position="351"/>
    </location>
</feature>
<gene>
    <name evidence="3" type="ORF">GWK41_02800</name>
</gene>
<dbReference type="Gene3D" id="3.40.47.10">
    <property type="match status" value="2"/>
</dbReference>